<keyword evidence="4" id="KW-1185">Reference proteome</keyword>
<organism evidence="3 4">
    <name type="scientific">Mugilogobius chulae</name>
    <name type="common">yellowstripe goby</name>
    <dbReference type="NCBI Taxonomy" id="88201"/>
    <lineage>
        <taxon>Eukaryota</taxon>
        <taxon>Metazoa</taxon>
        <taxon>Chordata</taxon>
        <taxon>Craniata</taxon>
        <taxon>Vertebrata</taxon>
        <taxon>Euteleostomi</taxon>
        <taxon>Actinopterygii</taxon>
        <taxon>Neopterygii</taxon>
        <taxon>Teleostei</taxon>
        <taxon>Neoteleostei</taxon>
        <taxon>Acanthomorphata</taxon>
        <taxon>Gobiaria</taxon>
        <taxon>Gobiiformes</taxon>
        <taxon>Gobioidei</taxon>
        <taxon>Gobiidae</taxon>
        <taxon>Gobionellinae</taxon>
        <taxon>Mugilogobius</taxon>
    </lineage>
</organism>
<feature type="region of interest" description="Disordered" evidence="1">
    <location>
        <begin position="167"/>
        <end position="207"/>
    </location>
</feature>
<keyword evidence="2" id="KW-0812">Transmembrane</keyword>
<sequence length="258" mass="29532">MDKTHTKTKKSFWDFFRRGRKSKKQQDEEENIEPLSNHSSFLSVSDYTSSCFDYIEEFVSSPSEEEDTSSKRQQEEQDDTEPGTSSDHVTPEPEELSKQTHSESSQKPIEDTIDEDTVDSDTSSLTSEDLDELWNFSSDESISSISSYESDEESPFSSEDIDEFLSVSSDTSIDSEELEDILSLSSDDSEDSTSSFEPEEERQREAPKFNWRKPWKSFKAKVFHRFPLAKGMVWWCILTGALALTFIGVIAFFLVAFL</sequence>
<feature type="compositionally biased region" description="Low complexity" evidence="1">
    <location>
        <begin position="181"/>
        <end position="196"/>
    </location>
</feature>
<keyword evidence="2" id="KW-0472">Membrane</keyword>
<evidence type="ECO:0000256" key="1">
    <source>
        <dbReference type="SAM" id="MobiDB-lite"/>
    </source>
</evidence>
<dbReference type="EMBL" id="JBBPFD010000016">
    <property type="protein sequence ID" value="KAK7893163.1"/>
    <property type="molecule type" value="Genomic_DNA"/>
</dbReference>
<reference evidence="4" key="1">
    <citation type="submission" date="2024-04" db="EMBL/GenBank/DDBJ databases">
        <title>Salinicola lusitanus LLJ914,a marine bacterium isolated from the Okinawa Trough.</title>
        <authorList>
            <person name="Li J."/>
        </authorList>
    </citation>
    <scope>NUCLEOTIDE SEQUENCE [LARGE SCALE GENOMIC DNA]</scope>
</reference>
<keyword evidence="2" id="KW-1133">Transmembrane helix</keyword>
<comment type="caution">
    <text evidence="3">The sequence shown here is derived from an EMBL/GenBank/DDBJ whole genome shotgun (WGS) entry which is preliminary data.</text>
</comment>
<dbReference type="Proteomes" id="UP001460270">
    <property type="component" value="Unassembled WGS sequence"/>
</dbReference>
<evidence type="ECO:0000313" key="4">
    <source>
        <dbReference type="Proteomes" id="UP001460270"/>
    </source>
</evidence>
<gene>
    <name evidence="3" type="ORF">WMY93_022315</name>
</gene>
<evidence type="ECO:0000313" key="3">
    <source>
        <dbReference type="EMBL" id="KAK7893163.1"/>
    </source>
</evidence>
<accession>A0AAW0N9M5</accession>
<evidence type="ECO:0000256" key="2">
    <source>
        <dbReference type="SAM" id="Phobius"/>
    </source>
</evidence>
<feature type="transmembrane region" description="Helical" evidence="2">
    <location>
        <begin position="233"/>
        <end position="257"/>
    </location>
</feature>
<name>A0AAW0N9M5_9GOBI</name>
<dbReference type="AlphaFoldDB" id="A0AAW0N9M5"/>
<protein>
    <submittedName>
        <fullName evidence="3">Uncharacterized protein</fullName>
    </submittedName>
</protein>
<feature type="region of interest" description="Disordered" evidence="1">
    <location>
        <begin position="56"/>
        <end position="132"/>
    </location>
</feature>
<proteinExistence type="predicted"/>
<feature type="compositionally biased region" description="Basic and acidic residues" evidence="1">
    <location>
        <begin position="89"/>
        <end position="101"/>
    </location>
</feature>
<feature type="region of interest" description="Disordered" evidence="1">
    <location>
        <begin position="17"/>
        <end position="40"/>
    </location>
</feature>